<organism evidence="5 6">
    <name type="scientific">Diplocloster modestus</name>
    <dbReference type="NCBI Taxonomy" id="2850322"/>
    <lineage>
        <taxon>Bacteria</taxon>
        <taxon>Bacillati</taxon>
        <taxon>Bacillota</taxon>
        <taxon>Clostridia</taxon>
        <taxon>Lachnospirales</taxon>
        <taxon>Lachnospiraceae</taxon>
        <taxon>Diplocloster</taxon>
    </lineage>
</organism>
<dbReference type="InterPro" id="IPR009057">
    <property type="entry name" value="Homeodomain-like_sf"/>
</dbReference>
<dbReference type="Proteomes" id="UP001314681">
    <property type="component" value="Unassembled WGS sequence"/>
</dbReference>
<dbReference type="InterPro" id="IPR047640">
    <property type="entry name" value="RpiR-like"/>
</dbReference>
<sequence length="281" mass="31337">MSGFMNKISENFDMFTHSQKAVANYLMDNLDHVAFCTLEDIAARIGVSTTTVIRFSRVLGYAGFSEMQKDIQSNIKSKVALPERLDNMMVLSDNQLLNESFANDIQNIQKTMAAQNDEDLQKVIRHISDARNVYILGMRSSFSIAHYLASRLGEIKKNVRLVQSIGMIYPEEIVGAEKGDICIAYLFPRYSKIAATIISWLKNMGVEVILVTSLNYSAVSGYGDIILPCAISSISYKNSFAAPLCLTNYLIAALAKNNYEESRETLARTESILSQGYYLGL</sequence>
<dbReference type="EMBL" id="JAHQCX010000002">
    <property type="protein sequence ID" value="MBU9725279.1"/>
    <property type="molecule type" value="Genomic_DNA"/>
</dbReference>
<evidence type="ECO:0000256" key="2">
    <source>
        <dbReference type="ARBA" id="ARBA00023125"/>
    </source>
</evidence>
<dbReference type="InterPro" id="IPR046348">
    <property type="entry name" value="SIS_dom_sf"/>
</dbReference>
<dbReference type="InterPro" id="IPR035472">
    <property type="entry name" value="RpiR-like_SIS"/>
</dbReference>
<protein>
    <submittedName>
        <fullName evidence="5">MurR/RpiR family transcriptional regulator</fullName>
    </submittedName>
</protein>
<dbReference type="Gene3D" id="1.10.10.10">
    <property type="entry name" value="Winged helix-like DNA-binding domain superfamily/Winged helix DNA-binding domain"/>
    <property type="match status" value="1"/>
</dbReference>
<keyword evidence="2" id="KW-0238">DNA-binding</keyword>
<dbReference type="PANTHER" id="PTHR30514:SF18">
    <property type="entry name" value="RPIR-FAMILY TRANSCRIPTIONAL REGULATOR"/>
    <property type="match status" value="1"/>
</dbReference>
<dbReference type="SUPFAM" id="SSF46689">
    <property type="entry name" value="Homeodomain-like"/>
    <property type="match status" value="1"/>
</dbReference>
<dbReference type="CDD" id="cd05013">
    <property type="entry name" value="SIS_RpiR"/>
    <property type="match status" value="1"/>
</dbReference>
<dbReference type="PANTHER" id="PTHR30514">
    <property type="entry name" value="GLUCOKINASE"/>
    <property type="match status" value="1"/>
</dbReference>
<keyword evidence="1" id="KW-0805">Transcription regulation</keyword>
<dbReference type="RefSeq" id="WP_158349902.1">
    <property type="nucleotide sequence ID" value="NZ_JAHQCX010000002.1"/>
</dbReference>
<dbReference type="Pfam" id="PF01418">
    <property type="entry name" value="HTH_6"/>
    <property type="match status" value="1"/>
</dbReference>
<keyword evidence="6" id="KW-1185">Reference proteome</keyword>
<reference evidence="5 6" key="1">
    <citation type="submission" date="2021-06" db="EMBL/GenBank/DDBJ databases">
        <title>Description of novel taxa of the family Lachnospiraceae.</title>
        <authorList>
            <person name="Chaplin A.V."/>
            <person name="Sokolova S.R."/>
            <person name="Pikina A.P."/>
            <person name="Korzhanova M."/>
            <person name="Belova V."/>
            <person name="Korostin D."/>
            <person name="Efimov B.A."/>
        </authorList>
    </citation>
    <scope>NUCLEOTIDE SEQUENCE [LARGE SCALE GENOMIC DNA]</scope>
    <source>
        <strain evidence="5 6">ASD4241</strain>
    </source>
</reference>
<dbReference type="SUPFAM" id="SSF53697">
    <property type="entry name" value="SIS domain"/>
    <property type="match status" value="1"/>
</dbReference>
<comment type="caution">
    <text evidence="5">The sequence shown here is derived from an EMBL/GenBank/DDBJ whole genome shotgun (WGS) entry which is preliminary data.</text>
</comment>
<evidence type="ECO:0000256" key="1">
    <source>
        <dbReference type="ARBA" id="ARBA00023015"/>
    </source>
</evidence>
<evidence type="ECO:0000313" key="5">
    <source>
        <dbReference type="EMBL" id="MBU9725279.1"/>
    </source>
</evidence>
<dbReference type="PROSITE" id="PS51071">
    <property type="entry name" value="HTH_RPIR"/>
    <property type="match status" value="1"/>
</dbReference>
<dbReference type="InterPro" id="IPR000281">
    <property type="entry name" value="HTH_RpiR"/>
</dbReference>
<dbReference type="InterPro" id="IPR001347">
    <property type="entry name" value="SIS_dom"/>
</dbReference>
<dbReference type="Gene3D" id="3.40.50.10490">
    <property type="entry name" value="Glucose-6-phosphate isomerase like protein, domain 1"/>
    <property type="match status" value="1"/>
</dbReference>
<proteinExistence type="predicted"/>
<gene>
    <name evidence="5" type="ORF">KTH90_04540</name>
</gene>
<dbReference type="InterPro" id="IPR036388">
    <property type="entry name" value="WH-like_DNA-bd_sf"/>
</dbReference>
<accession>A0ABS6K421</accession>
<feature type="domain" description="HTH rpiR-type" evidence="4">
    <location>
        <begin position="2"/>
        <end position="78"/>
    </location>
</feature>
<dbReference type="Pfam" id="PF01380">
    <property type="entry name" value="SIS"/>
    <property type="match status" value="1"/>
</dbReference>
<evidence type="ECO:0000256" key="3">
    <source>
        <dbReference type="ARBA" id="ARBA00023163"/>
    </source>
</evidence>
<evidence type="ECO:0000313" key="6">
    <source>
        <dbReference type="Proteomes" id="UP001314681"/>
    </source>
</evidence>
<keyword evidence="3" id="KW-0804">Transcription</keyword>
<evidence type="ECO:0000259" key="4">
    <source>
        <dbReference type="PROSITE" id="PS51071"/>
    </source>
</evidence>
<name>A0ABS6K421_9FIRM</name>